<accession>A0ABQ8SY46</accession>
<proteinExistence type="predicted"/>
<evidence type="ECO:0000313" key="1">
    <source>
        <dbReference type="EMBL" id="KAJ4439134.1"/>
    </source>
</evidence>
<name>A0ABQ8SY46_PERAM</name>
<protein>
    <submittedName>
        <fullName evidence="1">Uncharacterized protein</fullName>
    </submittedName>
</protein>
<comment type="caution">
    <text evidence="1">The sequence shown here is derived from an EMBL/GenBank/DDBJ whole genome shotgun (WGS) entry which is preliminary data.</text>
</comment>
<sequence>MLSRCQTLGYSPGGARRRERSWLSWLQDVENDLRKIGVTRWRRLAQDRMTTKTGGSLGPRWAVVPVRNE</sequence>
<reference evidence="1 2" key="1">
    <citation type="journal article" date="2022" name="Allergy">
        <title>Genome assembly and annotation of Periplaneta americana reveal a comprehensive cockroach allergen profile.</title>
        <authorList>
            <person name="Wang L."/>
            <person name="Xiong Q."/>
            <person name="Saelim N."/>
            <person name="Wang L."/>
            <person name="Nong W."/>
            <person name="Wan A.T."/>
            <person name="Shi M."/>
            <person name="Liu X."/>
            <person name="Cao Q."/>
            <person name="Hui J.H.L."/>
            <person name="Sookrung N."/>
            <person name="Leung T.F."/>
            <person name="Tungtrongchitr A."/>
            <person name="Tsui S.K.W."/>
        </authorList>
    </citation>
    <scope>NUCLEOTIDE SEQUENCE [LARGE SCALE GENOMIC DNA]</scope>
    <source>
        <strain evidence="1">PWHHKU_190912</strain>
    </source>
</reference>
<organism evidence="1 2">
    <name type="scientific">Periplaneta americana</name>
    <name type="common">American cockroach</name>
    <name type="synonym">Blatta americana</name>
    <dbReference type="NCBI Taxonomy" id="6978"/>
    <lineage>
        <taxon>Eukaryota</taxon>
        <taxon>Metazoa</taxon>
        <taxon>Ecdysozoa</taxon>
        <taxon>Arthropoda</taxon>
        <taxon>Hexapoda</taxon>
        <taxon>Insecta</taxon>
        <taxon>Pterygota</taxon>
        <taxon>Neoptera</taxon>
        <taxon>Polyneoptera</taxon>
        <taxon>Dictyoptera</taxon>
        <taxon>Blattodea</taxon>
        <taxon>Blattoidea</taxon>
        <taxon>Blattidae</taxon>
        <taxon>Blattinae</taxon>
        <taxon>Periplaneta</taxon>
    </lineage>
</organism>
<keyword evidence="2" id="KW-1185">Reference proteome</keyword>
<gene>
    <name evidence="1" type="ORF">ANN_15091</name>
</gene>
<dbReference type="EMBL" id="JAJSOF020000019">
    <property type="protein sequence ID" value="KAJ4439134.1"/>
    <property type="molecule type" value="Genomic_DNA"/>
</dbReference>
<dbReference type="Proteomes" id="UP001148838">
    <property type="component" value="Unassembled WGS sequence"/>
</dbReference>
<evidence type="ECO:0000313" key="2">
    <source>
        <dbReference type="Proteomes" id="UP001148838"/>
    </source>
</evidence>